<dbReference type="AlphaFoldDB" id="A0AAD9L953"/>
<keyword evidence="4" id="KW-1185">Reference proteome</keyword>
<evidence type="ECO:0000256" key="1">
    <source>
        <dbReference type="SAM" id="Coils"/>
    </source>
</evidence>
<keyword evidence="2" id="KW-1133">Transmembrane helix</keyword>
<evidence type="ECO:0000313" key="4">
    <source>
        <dbReference type="Proteomes" id="UP001182556"/>
    </source>
</evidence>
<organism evidence="3 4">
    <name type="scientific">Papiliotrema laurentii</name>
    <name type="common">Cryptococcus laurentii</name>
    <dbReference type="NCBI Taxonomy" id="5418"/>
    <lineage>
        <taxon>Eukaryota</taxon>
        <taxon>Fungi</taxon>
        <taxon>Dikarya</taxon>
        <taxon>Basidiomycota</taxon>
        <taxon>Agaricomycotina</taxon>
        <taxon>Tremellomycetes</taxon>
        <taxon>Tremellales</taxon>
        <taxon>Rhynchogastremaceae</taxon>
        <taxon>Papiliotrema</taxon>
    </lineage>
</organism>
<feature type="transmembrane region" description="Helical" evidence="2">
    <location>
        <begin position="50"/>
        <end position="68"/>
    </location>
</feature>
<keyword evidence="1" id="KW-0175">Coiled coil</keyword>
<evidence type="ECO:0000256" key="2">
    <source>
        <dbReference type="SAM" id="Phobius"/>
    </source>
</evidence>
<gene>
    <name evidence="3" type="ORF">DB88DRAFT_479144</name>
</gene>
<name>A0AAD9L953_PAPLA</name>
<accession>A0AAD9L953</accession>
<dbReference type="Proteomes" id="UP001182556">
    <property type="component" value="Unassembled WGS sequence"/>
</dbReference>
<comment type="caution">
    <text evidence="3">The sequence shown here is derived from an EMBL/GenBank/DDBJ whole genome shotgun (WGS) entry which is preliminary data.</text>
</comment>
<keyword evidence="2" id="KW-0812">Transmembrane</keyword>
<feature type="transmembrane region" description="Helical" evidence="2">
    <location>
        <begin position="21"/>
        <end position="38"/>
    </location>
</feature>
<reference evidence="3" key="1">
    <citation type="submission" date="2023-02" db="EMBL/GenBank/DDBJ databases">
        <title>Identification and recombinant expression of a fungal hydrolase from Papiliotrema laurentii that hydrolyzes apple cutin and clears colloidal polyester polyurethane.</title>
        <authorList>
            <consortium name="DOE Joint Genome Institute"/>
            <person name="Roman V.A."/>
            <person name="Bojanowski C."/>
            <person name="Crable B.R."/>
            <person name="Wagner D.N."/>
            <person name="Hung C.S."/>
            <person name="Nadeau L.J."/>
            <person name="Schratz L."/>
            <person name="Haridas S."/>
            <person name="Pangilinan J."/>
            <person name="Lipzen A."/>
            <person name="Na H."/>
            <person name="Yan M."/>
            <person name="Ng V."/>
            <person name="Grigoriev I.V."/>
            <person name="Spatafora J.W."/>
            <person name="Barlow D."/>
            <person name="Biffinger J."/>
            <person name="Kelley-Loughnane N."/>
            <person name="Varaljay V.A."/>
            <person name="Crookes-Goodson W.J."/>
        </authorList>
    </citation>
    <scope>NUCLEOTIDE SEQUENCE</scope>
    <source>
        <strain evidence="3">5307AH</strain>
    </source>
</reference>
<protein>
    <submittedName>
        <fullName evidence="3">Uncharacterized protein</fullName>
    </submittedName>
</protein>
<sequence>MSTDALTDPLTGPHGMSLTPFHLTVLFFGAVSLSTSQLDLPPDIARLVGMWNRAMVLLVITLIIHAIVSNQVTMHRARVSRLAEEHRVRELDKASQLEKKKDAWDNVSSHPSQFLTTRDGKPRLFPFPLGKAGGSKALQGELWWEAGNTPHVGHFKQRDTPEAREAMLEEMQDKENERAKRAKKEMKAYQDGRKKWAKRLANLKILCGIVVLGLFHRKAGVICLAGLIYYIFATELSEMLKPKAEEEKELARSRKKIPTTPGMAMTYLYEPVKGGVREYHSIPVSAPSNRLMTSTDSRYAS</sequence>
<dbReference type="EMBL" id="JAODAN010000001">
    <property type="protein sequence ID" value="KAK1927755.1"/>
    <property type="molecule type" value="Genomic_DNA"/>
</dbReference>
<evidence type="ECO:0000313" key="3">
    <source>
        <dbReference type="EMBL" id="KAK1927755.1"/>
    </source>
</evidence>
<proteinExistence type="predicted"/>
<feature type="coiled-coil region" evidence="1">
    <location>
        <begin position="164"/>
        <end position="192"/>
    </location>
</feature>
<keyword evidence="2" id="KW-0472">Membrane</keyword>